<evidence type="ECO:0000313" key="1">
    <source>
        <dbReference type="EMBL" id="KAI3750380.1"/>
    </source>
</evidence>
<keyword evidence="2" id="KW-1185">Reference proteome</keyword>
<dbReference type="EMBL" id="CM042012">
    <property type="protein sequence ID" value="KAI3750380.1"/>
    <property type="molecule type" value="Genomic_DNA"/>
</dbReference>
<comment type="caution">
    <text evidence="1">The sequence shown here is derived from an EMBL/GenBank/DDBJ whole genome shotgun (WGS) entry which is preliminary data.</text>
</comment>
<evidence type="ECO:0000313" key="2">
    <source>
        <dbReference type="Proteomes" id="UP001055811"/>
    </source>
</evidence>
<reference evidence="2" key="1">
    <citation type="journal article" date="2022" name="Mol. Ecol. Resour.">
        <title>The genomes of chicory, endive, great burdock and yacon provide insights into Asteraceae palaeo-polyploidization history and plant inulin production.</title>
        <authorList>
            <person name="Fan W."/>
            <person name="Wang S."/>
            <person name="Wang H."/>
            <person name="Wang A."/>
            <person name="Jiang F."/>
            <person name="Liu H."/>
            <person name="Zhao H."/>
            <person name="Xu D."/>
            <person name="Zhang Y."/>
        </authorList>
    </citation>
    <scope>NUCLEOTIDE SEQUENCE [LARGE SCALE GENOMIC DNA]</scope>
    <source>
        <strain evidence="2">cv. Punajuju</strain>
    </source>
</reference>
<sequence length="126" mass="14522">MTLVEWFDKLRFLRFFRFFWLFGFVLGDLNALDCLPIFATKLVSDLFRIAANDSNTTCTLPLISCNQTSLDEDPYWSSILHIFSDEKAAILGIGHLDYWVLVLVTGTNVFQKSKPLSFSFGFYRVC</sequence>
<organism evidence="1 2">
    <name type="scientific">Cichorium intybus</name>
    <name type="common">Chicory</name>
    <dbReference type="NCBI Taxonomy" id="13427"/>
    <lineage>
        <taxon>Eukaryota</taxon>
        <taxon>Viridiplantae</taxon>
        <taxon>Streptophyta</taxon>
        <taxon>Embryophyta</taxon>
        <taxon>Tracheophyta</taxon>
        <taxon>Spermatophyta</taxon>
        <taxon>Magnoliopsida</taxon>
        <taxon>eudicotyledons</taxon>
        <taxon>Gunneridae</taxon>
        <taxon>Pentapetalae</taxon>
        <taxon>asterids</taxon>
        <taxon>campanulids</taxon>
        <taxon>Asterales</taxon>
        <taxon>Asteraceae</taxon>
        <taxon>Cichorioideae</taxon>
        <taxon>Cichorieae</taxon>
        <taxon>Cichoriinae</taxon>
        <taxon>Cichorium</taxon>
    </lineage>
</organism>
<name>A0ACB9DV90_CICIN</name>
<proteinExistence type="predicted"/>
<reference evidence="1 2" key="2">
    <citation type="journal article" date="2022" name="Mol. Ecol. Resour.">
        <title>The genomes of chicory, endive, great burdock and yacon provide insights into Asteraceae paleo-polyploidization history and plant inulin production.</title>
        <authorList>
            <person name="Fan W."/>
            <person name="Wang S."/>
            <person name="Wang H."/>
            <person name="Wang A."/>
            <person name="Jiang F."/>
            <person name="Liu H."/>
            <person name="Zhao H."/>
            <person name="Xu D."/>
            <person name="Zhang Y."/>
        </authorList>
    </citation>
    <scope>NUCLEOTIDE SEQUENCE [LARGE SCALE GENOMIC DNA]</scope>
    <source>
        <strain evidence="2">cv. Punajuju</strain>
        <tissue evidence="1">Leaves</tissue>
    </source>
</reference>
<protein>
    <submittedName>
        <fullName evidence="1">Uncharacterized protein</fullName>
    </submittedName>
</protein>
<dbReference type="Proteomes" id="UP001055811">
    <property type="component" value="Linkage Group LG04"/>
</dbReference>
<accession>A0ACB9DV90</accession>
<gene>
    <name evidence="1" type="ORF">L2E82_21015</name>
</gene>